<protein>
    <submittedName>
        <fullName evidence="4">Di-sulfide bridge nucleocytoplasmic transport domain-domain-containing protein</fullName>
    </submittedName>
</protein>
<dbReference type="Pfam" id="PF10104">
    <property type="entry name" value="Brr6_like_C_C"/>
    <property type="match status" value="1"/>
</dbReference>
<keyword evidence="2" id="KW-1133">Transmembrane helix</keyword>
<accession>A0A1Y2A5T3</accession>
<feature type="non-terminal residue" evidence="4">
    <location>
        <position position="1"/>
    </location>
</feature>
<dbReference type="AlphaFoldDB" id="A0A1Y2A5T3"/>
<dbReference type="GO" id="GO:0006998">
    <property type="term" value="P:nuclear envelope organization"/>
    <property type="evidence" value="ECO:0007669"/>
    <property type="project" value="InterPro"/>
</dbReference>
<dbReference type="OrthoDB" id="5961at2759"/>
<evidence type="ECO:0000313" key="5">
    <source>
        <dbReference type="Proteomes" id="UP000193144"/>
    </source>
</evidence>
<feature type="transmembrane region" description="Helical" evidence="2">
    <location>
        <begin position="370"/>
        <end position="393"/>
    </location>
</feature>
<dbReference type="Proteomes" id="UP000193144">
    <property type="component" value="Unassembled WGS sequence"/>
</dbReference>
<evidence type="ECO:0000256" key="2">
    <source>
        <dbReference type="SAM" id="Phobius"/>
    </source>
</evidence>
<feature type="compositionally biased region" description="Basic residues" evidence="1">
    <location>
        <begin position="196"/>
        <end position="206"/>
    </location>
</feature>
<feature type="domain" description="Brl1/Brr6" evidence="3">
    <location>
        <begin position="261"/>
        <end position="394"/>
    </location>
</feature>
<comment type="caution">
    <text evidence="4">The sequence shown here is derived from an EMBL/GenBank/DDBJ whole genome shotgun (WGS) entry which is preliminary data.</text>
</comment>
<evidence type="ECO:0000256" key="1">
    <source>
        <dbReference type="SAM" id="MobiDB-lite"/>
    </source>
</evidence>
<gene>
    <name evidence="4" type="ORF">BCR34DRAFT_469233</name>
</gene>
<dbReference type="GO" id="GO:0031965">
    <property type="term" value="C:nuclear membrane"/>
    <property type="evidence" value="ECO:0007669"/>
    <property type="project" value="InterPro"/>
</dbReference>
<evidence type="ECO:0000259" key="3">
    <source>
        <dbReference type="SMART" id="SM01042"/>
    </source>
</evidence>
<keyword evidence="2" id="KW-0812">Transmembrane</keyword>
<evidence type="ECO:0000313" key="4">
    <source>
        <dbReference type="EMBL" id="ORY17854.1"/>
    </source>
</evidence>
<name>A0A1Y2A5T3_9PLEO</name>
<dbReference type="EMBL" id="MCFA01000010">
    <property type="protein sequence ID" value="ORY17854.1"/>
    <property type="molecule type" value="Genomic_DNA"/>
</dbReference>
<dbReference type="InterPro" id="IPR018767">
    <property type="entry name" value="Brl1/Brr6_dom"/>
</dbReference>
<dbReference type="PANTHER" id="PTHR28136">
    <property type="entry name" value="NUCLEUS EXPORT PROTEIN BRR6"/>
    <property type="match status" value="1"/>
</dbReference>
<keyword evidence="2" id="KW-0472">Membrane</keyword>
<dbReference type="InterPro" id="IPR040202">
    <property type="entry name" value="Brl1/Brr6"/>
</dbReference>
<feature type="transmembrane region" description="Helical" evidence="2">
    <location>
        <begin position="346"/>
        <end position="364"/>
    </location>
</feature>
<dbReference type="GO" id="GO:0055088">
    <property type="term" value="P:lipid homeostasis"/>
    <property type="evidence" value="ECO:0007669"/>
    <property type="project" value="InterPro"/>
</dbReference>
<dbReference type="STRING" id="1231657.A0A1Y2A5T3"/>
<feature type="region of interest" description="Disordered" evidence="1">
    <location>
        <begin position="402"/>
        <end position="425"/>
    </location>
</feature>
<feature type="compositionally biased region" description="Polar residues" evidence="1">
    <location>
        <begin position="112"/>
        <end position="121"/>
    </location>
</feature>
<organism evidence="4 5">
    <name type="scientific">Clohesyomyces aquaticus</name>
    <dbReference type="NCBI Taxonomy" id="1231657"/>
    <lineage>
        <taxon>Eukaryota</taxon>
        <taxon>Fungi</taxon>
        <taxon>Dikarya</taxon>
        <taxon>Ascomycota</taxon>
        <taxon>Pezizomycotina</taxon>
        <taxon>Dothideomycetes</taxon>
        <taxon>Pleosporomycetidae</taxon>
        <taxon>Pleosporales</taxon>
        <taxon>Lindgomycetaceae</taxon>
        <taxon>Clohesyomyces</taxon>
    </lineage>
</organism>
<dbReference type="PANTHER" id="PTHR28136:SF1">
    <property type="entry name" value="NUCLEUS EXPORT PROTEIN BRL1"/>
    <property type="match status" value="1"/>
</dbReference>
<feature type="non-terminal residue" evidence="4">
    <location>
        <position position="425"/>
    </location>
</feature>
<feature type="region of interest" description="Disordered" evidence="1">
    <location>
        <begin position="1"/>
        <end position="236"/>
    </location>
</feature>
<keyword evidence="5" id="KW-1185">Reference proteome</keyword>
<feature type="compositionally biased region" description="Basic and acidic residues" evidence="1">
    <location>
        <begin position="142"/>
        <end position="156"/>
    </location>
</feature>
<proteinExistence type="predicted"/>
<reference evidence="4 5" key="1">
    <citation type="submission" date="2016-07" db="EMBL/GenBank/DDBJ databases">
        <title>Pervasive Adenine N6-methylation of Active Genes in Fungi.</title>
        <authorList>
            <consortium name="DOE Joint Genome Institute"/>
            <person name="Mondo S.J."/>
            <person name="Dannebaum R.O."/>
            <person name="Kuo R.C."/>
            <person name="Labutti K."/>
            <person name="Haridas S."/>
            <person name="Kuo A."/>
            <person name="Salamov A."/>
            <person name="Ahrendt S.R."/>
            <person name="Lipzen A."/>
            <person name="Sullivan W."/>
            <person name="Andreopoulos W.B."/>
            <person name="Clum A."/>
            <person name="Lindquist E."/>
            <person name="Daum C."/>
            <person name="Ramamoorthy G.K."/>
            <person name="Gryganskyi A."/>
            <person name="Culley D."/>
            <person name="Magnuson J.K."/>
            <person name="James T.Y."/>
            <person name="O'Malley M.A."/>
            <person name="Stajich J.E."/>
            <person name="Spatafora J.W."/>
            <person name="Visel A."/>
            <person name="Grigoriev I.V."/>
        </authorList>
    </citation>
    <scope>NUCLEOTIDE SEQUENCE [LARGE SCALE GENOMIC DNA]</scope>
    <source>
        <strain evidence="4 5">CBS 115471</strain>
    </source>
</reference>
<sequence>RQSTVPMDFEYENKTGPINESSPFLQAAAKKQGIELTSGPLHGQPGPHSVLDSPSKNGFSAPDRFQLRDPNNQDHYLFNQPDKPLPAVPSRVRNNPVWEPRTPPSVVDFSSGGETPNTPANDDSEAGTPDTQLRNKMGGLLSERKSKSPVKRRESWLGRFMSSSSSPSKESRDRDRDRDRDRERDHLYSKKAEHRIMKKRAKSRKVASRDDYDSDDENTPHRERKTQLGGPGAQHVQPGMAARLGSLFTFIEAHPHLPSVLSFYLQLLINTALGMFFLYILYRCYRAVLNDIDLESRNNMIGVIADIKACAKEYTDNRCDPQMRVPAMAKLCQTWENCMSRDPQKAAAATVTAKTFAMIFNAFVEEFSYKSMIFSAIILFGGFNISNWAFGLFRQKQESHIQQHHPSQHMNFPPATPQRYPSNGY</sequence>
<feature type="compositionally biased region" description="Basic and acidic residues" evidence="1">
    <location>
        <begin position="169"/>
        <end position="195"/>
    </location>
</feature>
<feature type="transmembrane region" description="Helical" evidence="2">
    <location>
        <begin position="263"/>
        <end position="282"/>
    </location>
</feature>
<dbReference type="SMART" id="SM01042">
    <property type="entry name" value="Brr6_like_C_C"/>
    <property type="match status" value="1"/>
</dbReference>